<protein>
    <submittedName>
        <fullName evidence="1">Uncharacterized protein</fullName>
    </submittedName>
</protein>
<sequence>MESEPALPRYHPINVHPEIDCNQSDLLELRWTNDEVVADFVIPDDAQHALRVQFHNEVIIRILDEMPLSTEHEITTKEGLVANHFAYRVEGAMFEKSQSETWRSTHQPATHYRFVTGWACLDVLSAKEPDFQIVKRGS</sequence>
<accession>A0AB36RIU5</accession>
<evidence type="ECO:0000313" key="2">
    <source>
        <dbReference type="Proteomes" id="UP000216215"/>
    </source>
</evidence>
<gene>
    <name evidence="1" type="ORF">CIT25_00900</name>
</gene>
<dbReference type="AlphaFoldDB" id="A0AB36RIU5"/>
<keyword evidence="2" id="KW-1185">Reference proteome</keyword>
<comment type="caution">
    <text evidence="1">The sequence shown here is derived from an EMBL/GenBank/DDBJ whole genome shotgun (WGS) entry which is preliminary data.</text>
</comment>
<dbReference type="RefSeq" id="WP_095482697.1">
    <property type="nucleotide sequence ID" value="NZ_CP088151.1"/>
</dbReference>
<organism evidence="1 2">
    <name type="scientific">Mesorhizobium mediterraneum</name>
    <dbReference type="NCBI Taxonomy" id="43617"/>
    <lineage>
        <taxon>Bacteria</taxon>
        <taxon>Pseudomonadati</taxon>
        <taxon>Pseudomonadota</taxon>
        <taxon>Alphaproteobacteria</taxon>
        <taxon>Hyphomicrobiales</taxon>
        <taxon>Phyllobacteriaceae</taxon>
        <taxon>Mesorhizobium</taxon>
    </lineage>
</organism>
<reference evidence="2" key="1">
    <citation type="submission" date="2017-08" db="EMBL/GenBank/DDBJ databases">
        <title>Mesorhizobium wenxinae sp. nov., a novel rhizobial species isolated from root nodules of chickpea (Cicer arietinum L.).</title>
        <authorList>
            <person name="Zhang J."/>
        </authorList>
    </citation>
    <scope>NUCLEOTIDE SEQUENCE [LARGE SCALE GENOMIC DNA]</scope>
    <source>
        <strain evidence="2">USDA 3392</strain>
    </source>
</reference>
<proteinExistence type="predicted"/>
<name>A0AB36RIU5_9HYPH</name>
<dbReference type="Proteomes" id="UP000216215">
    <property type="component" value="Unassembled WGS sequence"/>
</dbReference>
<dbReference type="EMBL" id="NPKI01000002">
    <property type="protein sequence ID" value="PAQ04090.1"/>
    <property type="molecule type" value="Genomic_DNA"/>
</dbReference>
<evidence type="ECO:0000313" key="1">
    <source>
        <dbReference type="EMBL" id="PAQ04090.1"/>
    </source>
</evidence>